<feature type="domain" description="Thiaminase-2/PQQC" evidence="2">
    <location>
        <begin position="253"/>
        <end position="441"/>
    </location>
</feature>
<evidence type="ECO:0000256" key="1">
    <source>
        <dbReference type="ARBA" id="ARBA00023002"/>
    </source>
</evidence>
<evidence type="ECO:0000313" key="5">
    <source>
        <dbReference type="Proteomes" id="UP000534783"/>
    </source>
</evidence>
<keyword evidence="1" id="KW-0560">Oxidoreductase</keyword>
<accession>A0A7X6DPX7</accession>
<comment type="caution">
    <text evidence="4">The sequence shown here is derived from an EMBL/GenBank/DDBJ whole genome shotgun (WGS) entry which is preliminary data.</text>
</comment>
<dbReference type="InterPro" id="IPR016084">
    <property type="entry name" value="Haem_Oase-like_multi-hlx"/>
</dbReference>
<dbReference type="Proteomes" id="UP000534783">
    <property type="component" value="Unassembled WGS sequence"/>
</dbReference>
<dbReference type="Gene3D" id="2.40.10.220">
    <property type="entry name" value="predicted glycosyltransferase like domains"/>
    <property type="match status" value="1"/>
</dbReference>
<gene>
    <name evidence="4" type="ORF">MNODULE_10485</name>
</gene>
<evidence type="ECO:0000313" key="4">
    <source>
        <dbReference type="EMBL" id="NKE71162.1"/>
    </source>
</evidence>
<dbReference type="SUPFAM" id="SSF141371">
    <property type="entry name" value="PilZ domain-like"/>
    <property type="match status" value="1"/>
</dbReference>
<dbReference type="InterPro" id="IPR009875">
    <property type="entry name" value="PilZ_domain"/>
</dbReference>
<dbReference type="InterPro" id="IPR039068">
    <property type="entry name" value="PqqC-like"/>
</dbReference>
<dbReference type="AlphaFoldDB" id="A0A7X6DPX7"/>
<dbReference type="PANTHER" id="PTHR40279">
    <property type="entry name" value="PQQC-LIKE PROTEIN"/>
    <property type="match status" value="1"/>
</dbReference>
<dbReference type="Pfam" id="PF07238">
    <property type="entry name" value="PilZ"/>
    <property type="match status" value="1"/>
</dbReference>
<dbReference type="Pfam" id="PF03070">
    <property type="entry name" value="TENA_THI-4"/>
    <property type="match status" value="1"/>
</dbReference>
<evidence type="ECO:0000259" key="2">
    <source>
        <dbReference type="Pfam" id="PF03070"/>
    </source>
</evidence>
<keyword evidence="5" id="KW-1185">Reference proteome</keyword>
<dbReference type="SUPFAM" id="SSF48613">
    <property type="entry name" value="Heme oxygenase-like"/>
    <property type="match status" value="1"/>
</dbReference>
<dbReference type="GO" id="GO:0035438">
    <property type="term" value="F:cyclic-di-GMP binding"/>
    <property type="evidence" value="ECO:0007669"/>
    <property type="project" value="InterPro"/>
</dbReference>
<organism evidence="4 5">
    <name type="scientific">Candidatus Manganitrophus noduliformans</name>
    <dbReference type="NCBI Taxonomy" id="2606439"/>
    <lineage>
        <taxon>Bacteria</taxon>
        <taxon>Pseudomonadati</taxon>
        <taxon>Nitrospirota</taxon>
        <taxon>Nitrospiria</taxon>
        <taxon>Candidatus Troglogloeales</taxon>
        <taxon>Candidatus Manganitrophaceae</taxon>
        <taxon>Candidatus Manganitrophus</taxon>
    </lineage>
</organism>
<protein>
    <recommendedName>
        <fullName evidence="6">PilZ domain-containing protein</fullName>
    </recommendedName>
</protein>
<reference evidence="4 5" key="1">
    <citation type="journal article" date="2020" name="Nature">
        <title>Bacterial chemolithoautotrophy via manganese oxidation.</title>
        <authorList>
            <person name="Yu H."/>
            <person name="Leadbetter J.R."/>
        </authorList>
    </citation>
    <scope>NUCLEOTIDE SEQUENCE [LARGE SCALE GENOMIC DNA]</scope>
    <source>
        <strain evidence="4 5">Mn-1</strain>
    </source>
</reference>
<dbReference type="Gene3D" id="1.20.910.10">
    <property type="entry name" value="Heme oxygenase-like"/>
    <property type="match status" value="1"/>
</dbReference>
<sequence>MIVKEIEMLSQLLFHERRRINILLQTNDRRNGERRQRVEAYSPERRRPASRIRCQEREGIVLPIRLEIEGKDRVGHMVNISPGGVMIRTNTPLREGLEVFLHLFSEQDAFSLRLFGRIVFCRSLEERGSLSQAVGIQFRTSGEFNQKVLAATIDLISKKDATEDQFGISILISDERHLVEKQPGALPMLPLISKAITQIREMPINQITSPETRRTTVGGRRKKQELRFTPDPDWVIKMNQSLEPYRQVILQSRLVQETSKGQLSLKQIRGWNIQFYPFIHSVPHFIALNLARANDPMSRTYLIDNIRVEKRHADQWVDMAQGFGVSTEELFQSPILAEVEALTHWMWSVTTRASFIESVAALHYAIEGITQEIAAIMVKELNKYKLFEWVHLDRKACQWMEMHTRYDHRHPYKALEIIKLHAVSLKDQEKVKEATQRSLEYLFLALEACYVAFA</sequence>
<dbReference type="PANTHER" id="PTHR40279:SF3">
    <property type="entry name" value="4-AMINOBENZOATE SYNTHASE"/>
    <property type="match status" value="1"/>
</dbReference>
<evidence type="ECO:0008006" key="6">
    <source>
        <dbReference type="Google" id="ProtNLM"/>
    </source>
</evidence>
<dbReference type="GO" id="GO:0016491">
    <property type="term" value="F:oxidoreductase activity"/>
    <property type="evidence" value="ECO:0007669"/>
    <property type="project" value="UniProtKB-KW"/>
</dbReference>
<evidence type="ECO:0000259" key="3">
    <source>
        <dbReference type="Pfam" id="PF07238"/>
    </source>
</evidence>
<proteinExistence type="predicted"/>
<feature type="domain" description="PilZ" evidence="3">
    <location>
        <begin position="53"/>
        <end position="142"/>
    </location>
</feature>
<dbReference type="EMBL" id="VTOW01000002">
    <property type="protein sequence ID" value="NKE71162.1"/>
    <property type="molecule type" value="Genomic_DNA"/>
</dbReference>
<name>A0A7X6DPX7_9BACT</name>
<dbReference type="InterPro" id="IPR004305">
    <property type="entry name" value="Thiaminase-2/PQQC"/>
</dbReference>